<evidence type="ECO:0000256" key="2">
    <source>
        <dbReference type="ARBA" id="ARBA00022448"/>
    </source>
</evidence>
<organism evidence="8 9">
    <name type="scientific">Sporomusa termitida</name>
    <dbReference type="NCBI Taxonomy" id="2377"/>
    <lineage>
        <taxon>Bacteria</taxon>
        <taxon>Bacillati</taxon>
        <taxon>Bacillota</taxon>
        <taxon>Negativicutes</taxon>
        <taxon>Selenomonadales</taxon>
        <taxon>Sporomusaceae</taxon>
        <taxon>Sporomusa</taxon>
    </lineage>
</organism>
<feature type="transmembrane region" description="Helical" evidence="6">
    <location>
        <begin position="327"/>
        <end position="349"/>
    </location>
</feature>
<keyword evidence="2" id="KW-0813">Transport</keyword>
<feature type="domain" description="Major facilitator superfamily (MFS) profile" evidence="7">
    <location>
        <begin position="9"/>
        <end position="413"/>
    </location>
</feature>
<keyword evidence="5 6" id="KW-0472">Membrane</keyword>
<evidence type="ECO:0000256" key="3">
    <source>
        <dbReference type="ARBA" id="ARBA00022692"/>
    </source>
</evidence>
<dbReference type="Pfam" id="PF07690">
    <property type="entry name" value="MFS_1"/>
    <property type="match status" value="1"/>
</dbReference>
<protein>
    <submittedName>
        <fullName evidence="8">Putative L-galactonate transporter</fullName>
    </submittedName>
</protein>
<feature type="transmembrane region" description="Helical" evidence="6">
    <location>
        <begin position="361"/>
        <end position="381"/>
    </location>
</feature>
<comment type="subcellular location">
    <subcellularLocation>
        <location evidence="1">Cell membrane</location>
        <topology evidence="1">Multi-pass membrane protein</topology>
    </subcellularLocation>
</comment>
<feature type="transmembrane region" description="Helical" evidence="6">
    <location>
        <begin position="100"/>
        <end position="124"/>
    </location>
</feature>
<evidence type="ECO:0000259" key="7">
    <source>
        <dbReference type="PROSITE" id="PS50850"/>
    </source>
</evidence>
<dbReference type="PANTHER" id="PTHR11662">
    <property type="entry name" value="SOLUTE CARRIER FAMILY 17"/>
    <property type="match status" value="1"/>
</dbReference>
<dbReference type="PANTHER" id="PTHR11662:SF399">
    <property type="entry name" value="FI19708P1-RELATED"/>
    <property type="match status" value="1"/>
</dbReference>
<feature type="transmembrane region" description="Helical" evidence="6">
    <location>
        <begin position="74"/>
        <end position="94"/>
    </location>
</feature>
<accession>A0A517DYJ9</accession>
<feature type="transmembrane region" description="Helical" evidence="6">
    <location>
        <begin position="136"/>
        <end position="158"/>
    </location>
</feature>
<dbReference type="InterPro" id="IPR011701">
    <property type="entry name" value="MFS"/>
</dbReference>
<dbReference type="SUPFAM" id="SSF103473">
    <property type="entry name" value="MFS general substrate transporter"/>
    <property type="match status" value="1"/>
</dbReference>
<keyword evidence="9" id="KW-1185">Reference proteome</keyword>
<evidence type="ECO:0000256" key="5">
    <source>
        <dbReference type="ARBA" id="ARBA00023136"/>
    </source>
</evidence>
<feature type="transmembrane region" description="Helical" evidence="6">
    <location>
        <begin position="46"/>
        <end position="67"/>
    </location>
</feature>
<dbReference type="InterPro" id="IPR036259">
    <property type="entry name" value="MFS_trans_sf"/>
</dbReference>
<dbReference type="CDD" id="cd17319">
    <property type="entry name" value="MFS_ExuT_GudP_like"/>
    <property type="match status" value="1"/>
</dbReference>
<dbReference type="Proteomes" id="UP000320776">
    <property type="component" value="Chromosome"/>
</dbReference>
<dbReference type="PROSITE" id="PS50850">
    <property type="entry name" value="MFS"/>
    <property type="match status" value="1"/>
</dbReference>
<dbReference type="InterPro" id="IPR020846">
    <property type="entry name" value="MFS_dom"/>
</dbReference>
<proteinExistence type="predicted"/>
<dbReference type="Gene3D" id="1.20.1250.20">
    <property type="entry name" value="MFS general substrate transporter like domains"/>
    <property type="match status" value="2"/>
</dbReference>
<feature type="transmembrane region" description="Helical" evidence="6">
    <location>
        <begin position="164"/>
        <end position="182"/>
    </location>
</feature>
<evidence type="ECO:0000256" key="1">
    <source>
        <dbReference type="ARBA" id="ARBA00004651"/>
    </source>
</evidence>
<dbReference type="RefSeq" id="WP_246105362.1">
    <property type="nucleotide sequence ID" value="NZ_CP036259.1"/>
</dbReference>
<evidence type="ECO:0000313" key="9">
    <source>
        <dbReference type="Proteomes" id="UP000320776"/>
    </source>
</evidence>
<gene>
    <name evidence="8" type="primary">lgoT_2</name>
    <name evidence="8" type="ORF">SPTER_38500</name>
</gene>
<feature type="transmembrane region" description="Helical" evidence="6">
    <location>
        <begin position="387"/>
        <end position="408"/>
    </location>
</feature>
<sequence>MKKNFRWVLAVLMFLITFMSYMDRVNLSVATPEIMREFNFTKMDIGFFQTVFFMGYAAMQVPGGILAEYFRHRIVVVAAVTWWSVFTALTAAASTFSQWVIVRGAFGLGEGPVYPALSTFIARWFNPAEKGKASSIMLSGAFVGPVFGPAATVALMLAFGWRSVFVIFGVAGLLIAVAWMIFAKNSPKESPYVSAEELKYIDEGRNAAEEDKKELAPWKSFITSTQFWAIGIQYFIVDYIMYVYLAWLPLYLMEAQNFSLAKMGIAASFPWAALCIVTLSVGAFSDRLVAAGASKAKARSYLGITGLVLCSLFLYLGAIATNPTLNVFLLTLSLGSLGLAFPASWSACIDLGGKFSGSVSGWMNFWGNIGGVIAPLLTAWIATNYGWQAAIIVTAVSAVIGIIAWLFVKPDIPLKRGEAKPNGAPSTCL</sequence>
<evidence type="ECO:0000313" key="8">
    <source>
        <dbReference type="EMBL" id="QDR82422.1"/>
    </source>
</evidence>
<feature type="transmembrane region" description="Helical" evidence="6">
    <location>
        <begin position="227"/>
        <end position="248"/>
    </location>
</feature>
<evidence type="ECO:0000256" key="6">
    <source>
        <dbReference type="SAM" id="Phobius"/>
    </source>
</evidence>
<feature type="transmembrane region" description="Helical" evidence="6">
    <location>
        <begin position="301"/>
        <end position="321"/>
    </location>
</feature>
<dbReference type="EMBL" id="CP036259">
    <property type="protein sequence ID" value="QDR82422.1"/>
    <property type="molecule type" value="Genomic_DNA"/>
</dbReference>
<name>A0A517DYJ9_9FIRM</name>
<dbReference type="GO" id="GO:0005886">
    <property type="term" value="C:plasma membrane"/>
    <property type="evidence" value="ECO:0007669"/>
    <property type="project" value="UniProtKB-SubCell"/>
</dbReference>
<dbReference type="InterPro" id="IPR050382">
    <property type="entry name" value="MFS_Na/Anion_cotransporter"/>
</dbReference>
<keyword evidence="3 6" id="KW-0812">Transmembrane</keyword>
<keyword evidence="4 6" id="KW-1133">Transmembrane helix</keyword>
<dbReference type="GO" id="GO:0022857">
    <property type="term" value="F:transmembrane transporter activity"/>
    <property type="evidence" value="ECO:0007669"/>
    <property type="project" value="InterPro"/>
</dbReference>
<evidence type="ECO:0000256" key="4">
    <source>
        <dbReference type="ARBA" id="ARBA00022989"/>
    </source>
</evidence>
<dbReference type="AlphaFoldDB" id="A0A517DYJ9"/>
<feature type="transmembrane region" description="Helical" evidence="6">
    <location>
        <begin position="268"/>
        <end position="289"/>
    </location>
</feature>
<dbReference type="KEGG" id="sted:SPTER_38500"/>
<reference evidence="8 9" key="1">
    <citation type="submission" date="2019-02" db="EMBL/GenBank/DDBJ databases">
        <title>Closed genome of Sporomusa termitida DSM 4440.</title>
        <authorList>
            <person name="Poehlein A."/>
            <person name="Daniel R."/>
        </authorList>
    </citation>
    <scope>NUCLEOTIDE SEQUENCE [LARGE SCALE GENOMIC DNA]</scope>
    <source>
        <strain evidence="8 9">DSM 4440</strain>
    </source>
</reference>